<reference evidence="12 13" key="1">
    <citation type="submission" date="2023-11" db="EMBL/GenBank/DDBJ databases">
        <title>Halocaridina rubra genome assembly.</title>
        <authorList>
            <person name="Smith C."/>
        </authorList>
    </citation>
    <scope>NUCLEOTIDE SEQUENCE [LARGE SCALE GENOMIC DNA]</scope>
    <source>
        <strain evidence="12">EP-1</strain>
        <tissue evidence="12">Whole</tissue>
    </source>
</reference>
<dbReference type="InterPro" id="IPR042087">
    <property type="entry name" value="DNA_pol_B_thumb"/>
</dbReference>
<dbReference type="EC" id="2.7.7.7" evidence="9"/>
<evidence type="ECO:0000259" key="10">
    <source>
        <dbReference type="Pfam" id="PF00136"/>
    </source>
</evidence>
<dbReference type="Proteomes" id="UP001381693">
    <property type="component" value="Unassembled WGS sequence"/>
</dbReference>
<dbReference type="GO" id="GO:0003887">
    <property type="term" value="F:DNA-directed DNA polymerase activity"/>
    <property type="evidence" value="ECO:0007669"/>
    <property type="project" value="UniProtKB-KW"/>
</dbReference>
<gene>
    <name evidence="12" type="ORF">SK128_012825</name>
</gene>
<dbReference type="Gene3D" id="2.40.50.150">
    <property type="match status" value="1"/>
</dbReference>
<feature type="domain" description="DNA-directed DNA polymerase family B multifunctional" evidence="10">
    <location>
        <begin position="501"/>
        <end position="845"/>
    </location>
</feature>
<evidence type="ECO:0000256" key="3">
    <source>
        <dbReference type="ARBA" id="ARBA00022679"/>
    </source>
</evidence>
<evidence type="ECO:0000313" key="12">
    <source>
        <dbReference type="EMBL" id="KAK7071396.1"/>
    </source>
</evidence>
<keyword evidence="4 9" id="KW-0548">Nucleotidyltransferase</keyword>
<comment type="catalytic activity">
    <reaction evidence="8 9">
        <text>DNA(n) + a 2'-deoxyribonucleoside 5'-triphosphate = DNA(n+1) + diphosphate</text>
        <dbReference type="Rhea" id="RHEA:22508"/>
        <dbReference type="Rhea" id="RHEA-COMP:17339"/>
        <dbReference type="Rhea" id="RHEA-COMP:17340"/>
        <dbReference type="ChEBI" id="CHEBI:33019"/>
        <dbReference type="ChEBI" id="CHEBI:61560"/>
        <dbReference type="ChEBI" id="CHEBI:173112"/>
        <dbReference type="EC" id="2.7.7.7"/>
    </reaction>
</comment>
<name>A0AAN8WVY0_HALRR</name>
<dbReference type="GO" id="GO:0003899">
    <property type="term" value="F:DNA-directed RNA polymerase activity"/>
    <property type="evidence" value="ECO:0007669"/>
    <property type="project" value="InterPro"/>
</dbReference>
<dbReference type="InterPro" id="IPR023211">
    <property type="entry name" value="DNA_pol_palm_dom_sf"/>
</dbReference>
<dbReference type="AlphaFoldDB" id="A0AAN8WVY0"/>
<accession>A0AAN8WVY0</accession>
<evidence type="ECO:0000256" key="7">
    <source>
        <dbReference type="ARBA" id="ARBA00023163"/>
    </source>
</evidence>
<protein>
    <recommendedName>
        <fullName evidence="9">DNA polymerase</fullName>
        <ecNumber evidence="9">2.7.7.7</ecNumber>
    </recommendedName>
</protein>
<dbReference type="InterPro" id="IPR043502">
    <property type="entry name" value="DNA/RNA_pol_sf"/>
</dbReference>
<keyword evidence="2" id="KW-0240">DNA-directed RNA polymerase</keyword>
<dbReference type="SUPFAM" id="SSF56672">
    <property type="entry name" value="DNA/RNA polymerases"/>
    <property type="match status" value="1"/>
</dbReference>
<evidence type="ECO:0000256" key="9">
    <source>
        <dbReference type="RuleBase" id="RU000442"/>
    </source>
</evidence>
<dbReference type="InterPro" id="IPR006134">
    <property type="entry name" value="DNA-dir_DNA_pol_B_multi_dom"/>
</dbReference>
<keyword evidence="13" id="KW-1185">Reference proteome</keyword>
<dbReference type="PANTHER" id="PTHR10322">
    <property type="entry name" value="DNA POLYMERASE CATALYTIC SUBUNIT"/>
    <property type="match status" value="1"/>
</dbReference>
<dbReference type="Gene3D" id="1.10.132.60">
    <property type="entry name" value="DNA polymerase family B, C-terminal domain"/>
    <property type="match status" value="1"/>
</dbReference>
<feature type="domain" description="DNA-directed RNA polymerase subunit 2 hybrid-binding" evidence="11">
    <location>
        <begin position="170"/>
        <end position="370"/>
    </location>
</feature>
<evidence type="ECO:0000256" key="8">
    <source>
        <dbReference type="ARBA" id="ARBA00049244"/>
    </source>
</evidence>
<comment type="similarity">
    <text evidence="1 9">Belongs to the DNA polymerase type-B family.</text>
</comment>
<dbReference type="GO" id="GO:0006261">
    <property type="term" value="P:DNA-templated DNA replication"/>
    <property type="evidence" value="ECO:0007669"/>
    <property type="project" value="TreeGrafter"/>
</dbReference>
<dbReference type="Gene3D" id="2.40.270.10">
    <property type="entry name" value="DNA-directed RNA polymerase, subunit 2, domain 6"/>
    <property type="match status" value="1"/>
</dbReference>
<keyword evidence="9" id="KW-0235">DNA replication</keyword>
<dbReference type="InterPro" id="IPR006172">
    <property type="entry name" value="DNA-dir_DNA_pol_B"/>
</dbReference>
<proteinExistence type="inferred from homology"/>
<evidence type="ECO:0000256" key="4">
    <source>
        <dbReference type="ARBA" id="ARBA00022695"/>
    </source>
</evidence>
<evidence type="ECO:0000259" key="11">
    <source>
        <dbReference type="Pfam" id="PF00562"/>
    </source>
</evidence>
<evidence type="ECO:0000256" key="1">
    <source>
        <dbReference type="ARBA" id="ARBA00005755"/>
    </source>
</evidence>
<dbReference type="InterPro" id="IPR014724">
    <property type="entry name" value="RNA_pol_RPB2_OB-fold"/>
</dbReference>
<evidence type="ECO:0000313" key="13">
    <source>
        <dbReference type="Proteomes" id="UP001381693"/>
    </source>
</evidence>
<keyword evidence="3 9" id="KW-0808">Transferase</keyword>
<comment type="caution">
    <text evidence="12">The sequence shown here is derived from an EMBL/GenBank/DDBJ whole genome shotgun (WGS) entry which is preliminary data.</text>
</comment>
<dbReference type="GO" id="GO:0000166">
    <property type="term" value="F:nucleotide binding"/>
    <property type="evidence" value="ECO:0007669"/>
    <property type="project" value="InterPro"/>
</dbReference>
<keyword evidence="7" id="KW-0804">Transcription</keyword>
<sequence>MVPIKVSPGETQMFDNTECWYLNLSKDVLRNMDDRSPTTKFPRLCCKAALFSSIIGRMIFKDHIDGKRLFYMTRLFHHAITNAFLPGKLSLAYPQFPIEKIKERERAAKPVRNRTVQFPVLSPSYAPVSPVQTLAHSSAGQSSPSYAAVSPVYGGMLYVPTSPVPDYAQTGWVDVGSFESLGEGIYQTVLTLHMNDVGNMEDGIIVNKSAIQRGLFMHTERRVINFAVGNCNIIGKARDSAITYIDADGVLKIGSVVSQRVNVLVNSIRFGMDREFNVVTYDAPLLFSETHKLCGFKLESQTVSFTNVKMTFTKLHSATEGDKLTSRHGQKGVICQVRRQENMPFNSKGQSPDIIINSNSTIKRLSLGVYEELKLSSDTGQEMNKELTFSGETGCNIGYHEWGFLSYLALDQIAVKKKYICIPTETNRQIFTGQPKEGRSQEGGFRVGVLEVASIRASGSLQFLRDRLLKNSDEINVLICSSCRLLQHNECGGEADQSYCIILAYNLCPSTFLSESEAARYSPDSYCTIVNDDKRYRFLKKEVKEGYLPSLVSQLLADRKTTKSQMARANGVERVVLDKRQTAFKLMANSVYGVMASCITSKSIGFEPVAASITAVGRSSVVKAQLCIDDVLKGRGKVFYGDTDSCYVALSEPGLSVEGAQEIGRWIEKTVHEMKVFPSPMYLSFEEDVHVHYILLAKKRYLYTSLSGDGIKSKGTMLARRSQCKIIKEIYTNVIQRIFDGDVSLEDTLTFIADQFKGVRQRSVDDFVCTVGINMNTKTVTPQQELYRRMVQRKEHLPVHRMQYVVIGMDNLIYETKNYIVKNDVEICYGYYERFLLNPLLQLLKIVFGADFNQKSLKNAIRDRTR</sequence>
<evidence type="ECO:0000256" key="2">
    <source>
        <dbReference type="ARBA" id="ARBA00022478"/>
    </source>
</evidence>
<dbReference type="InterPro" id="IPR037033">
    <property type="entry name" value="DNA-dir_RNAP_su2_hyb_sf"/>
</dbReference>
<evidence type="ECO:0000256" key="6">
    <source>
        <dbReference type="ARBA" id="ARBA00023125"/>
    </source>
</evidence>
<dbReference type="GO" id="GO:0006351">
    <property type="term" value="P:DNA-templated transcription"/>
    <property type="evidence" value="ECO:0007669"/>
    <property type="project" value="InterPro"/>
</dbReference>
<dbReference type="Gene3D" id="3.90.1800.10">
    <property type="entry name" value="RNA polymerase alpha subunit dimerisation domain"/>
    <property type="match status" value="1"/>
</dbReference>
<dbReference type="Pfam" id="PF00562">
    <property type="entry name" value="RNA_pol_Rpb2_6"/>
    <property type="match status" value="1"/>
</dbReference>
<dbReference type="EMBL" id="JAXCGZ010014737">
    <property type="protein sequence ID" value="KAK7071396.1"/>
    <property type="molecule type" value="Genomic_DNA"/>
</dbReference>
<dbReference type="InterPro" id="IPR017964">
    <property type="entry name" value="DNA-dir_DNA_pol_B_CS"/>
</dbReference>
<dbReference type="SMART" id="SM00486">
    <property type="entry name" value="POLBc"/>
    <property type="match status" value="1"/>
</dbReference>
<dbReference type="SUPFAM" id="SSF64484">
    <property type="entry name" value="beta and beta-prime subunits of DNA dependent RNA-polymerase"/>
    <property type="match status" value="1"/>
</dbReference>
<dbReference type="InterPro" id="IPR050240">
    <property type="entry name" value="DNA_pol_type-B"/>
</dbReference>
<dbReference type="PROSITE" id="PS01166">
    <property type="entry name" value="RNA_POL_BETA"/>
    <property type="match status" value="1"/>
</dbReference>
<dbReference type="InterPro" id="IPR007121">
    <property type="entry name" value="RNA_pol_bsu_CS"/>
</dbReference>
<evidence type="ECO:0000256" key="5">
    <source>
        <dbReference type="ARBA" id="ARBA00022932"/>
    </source>
</evidence>
<dbReference type="GO" id="GO:0003677">
    <property type="term" value="F:DNA binding"/>
    <property type="evidence" value="ECO:0007669"/>
    <property type="project" value="UniProtKB-KW"/>
</dbReference>
<dbReference type="GO" id="GO:0000428">
    <property type="term" value="C:DNA-directed RNA polymerase complex"/>
    <property type="evidence" value="ECO:0007669"/>
    <property type="project" value="UniProtKB-KW"/>
</dbReference>
<keyword evidence="5 9" id="KW-0239">DNA-directed DNA polymerase</keyword>
<dbReference type="PROSITE" id="PS00116">
    <property type="entry name" value="DNA_POLYMERASE_B"/>
    <property type="match status" value="1"/>
</dbReference>
<dbReference type="Gene3D" id="3.90.1600.10">
    <property type="entry name" value="Palm domain of DNA polymerase"/>
    <property type="match status" value="1"/>
</dbReference>
<dbReference type="InterPro" id="IPR007120">
    <property type="entry name" value="DNA-dir_RNAP_su2_dom"/>
</dbReference>
<dbReference type="PANTHER" id="PTHR10322:SF23">
    <property type="entry name" value="DNA POLYMERASE DELTA CATALYTIC SUBUNIT"/>
    <property type="match status" value="1"/>
</dbReference>
<keyword evidence="6 9" id="KW-0238">DNA-binding</keyword>
<dbReference type="Pfam" id="PF00136">
    <property type="entry name" value="DNA_pol_B"/>
    <property type="match status" value="1"/>
</dbReference>
<organism evidence="12 13">
    <name type="scientific">Halocaridina rubra</name>
    <name type="common">Hawaiian red shrimp</name>
    <dbReference type="NCBI Taxonomy" id="373956"/>
    <lineage>
        <taxon>Eukaryota</taxon>
        <taxon>Metazoa</taxon>
        <taxon>Ecdysozoa</taxon>
        <taxon>Arthropoda</taxon>
        <taxon>Crustacea</taxon>
        <taxon>Multicrustacea</taxon>
        <taxon>Malacostraca</taxon>
        <taxon>Eumalacostraca</taxon>
        <taxon>Eucarida</taxon>
        <taxon>Decapoda</taxon>
        <taxon>Pleocyemata</taxon>
        <taxon>Caridea</taxon>
        <taxon>Atyoidea</taxon>
        <taxon>Atyidae</taxon>
        <taxon>Halocaridina</taxon>
    </lineage>
</organism>
<dbReference type="Gene3D" id="1.10.287.690">
    <property type="entry name" value="Helix hairpin bin"/>
    <property type="match status" value="1"/>
</dbReference>